<feature type="region of interest" description="Disordered" evidence="1">
    <location>
        <begin position="24"/>
        <end position="70"/>
    </location>
</feature>
<gene>
    <name evidence="2" type="ORF">FEM48_Zijuj04G0011000</name>
</gene>
<name>A0A978VGY5_ZIZJJ</name>
<protein>
    <recommendedName>
        <fullName evidence="4">Protein FAR1-RELATED SEQUENCE</fullName>
    </recommendedName>
</protein>
<dbReference type="EMBL" id="JAEACU010000004">
    <property type="protein sequence ID" value="KAH7532354.1"/>
    <property type="molecule type" value="Genomic_DNA"/>
</dbReference>
<reference evidence="2" key="1">
    <citation type="journal article" date="2021" name="Front. Plant Sci.">
        <title>Chromosome-Scale Genome Assembly for Chinese Sour Jujube and Insights Into Its Genome Evolution and Domestication Signature.</title>
        <authorList>
            <person name="Shen L.-Y."/>
            <person name="Luo H."/>
            <person name="Wang X.-L."/>
            <person name="Wang X.-M."/>
            <person name="Qiu X.-J."/>
            <person name="Liu H."/>
            <person name="Zhou S.-S."/>
            <person name="Jia K.-H."/>
            <person name="Nie S."/>
            <person name="Bao Y.-T."/>
            <person name="Zhang R.-G."/>
            <person name="Yun Q.-Z."/>
            <person name="Chai Y.-H."/>
            <person name="Lu J.-Y."/>
            <person name="Li Y."/>
            <person name="Zhao S.-W."/>
            <person name="Mao J.-F."/>
            <person name="Jia S.-G."/>
            <person name="Mao Y.-M."/>
        </authorList>
    </citation>
    <scope>NUCLEOTIDE SEQUENCE</scope>
    <source>
        <strain evidence="2">AT0</strain>
        <tissue evidence="2">Leaf</tissue>
    </source>
</reference>
<evidence type="ECO:0000313" key="2">
    <source>
        <dbReference type="EMBL" id="KAH7532354.1"/>
    </source>
</evidence>
<dbReference type="AlphaFoldDB" id="A0A978VGY5"/>
<comment type="caution">
    <text evidence="2">The sequence shown here is derived from an EMBL/GenBank/DDBJ whole genome shotgun (WGS) entry which is preliminary data.</text>
</comment>
<feature type="compositionally biased region" description="Polar residues" evidence="1">
    <location>
        <begin position="34"/>
        <end position="51"/>
    </location>
</feature>
<dbReference type="Proteomes" id="UP000813462">
    <property type="component" value="Unassembled WGS sequence"/>
</dbReference>
<evidence type="ECO:0000313" key="3">
    <source>
        <dbReference type="Proteomes" id="UP000813462"/>
    </source>
</evidence>
<feature type="compositionally biased region" description="Basic and acidic residues" evidence="1">
    <location>
        <begin position="24"/>
        <end position="33"/>
    </location>
</feature>
<organism evidence="2 3">
    <name type="scientific">Ziziphus jujuba var. spinosa</name>
    <dbReference type="NCBI Taxonomy" id="714518"/>
    <lineage>
        <taxon>Eukaryota</taxon>
        <taxon>Viridiplantae</taxon>
        <taxon>Streptophyta</taxon>
        <taxon>Embryophyta</taxon>
        <taxon>Tracheophyta</taxon>
        <taxon>Spermatophyta</taxon>
        <taxon>Magnoliopsida</taxon>
        <taxon>eudicotyledons</taxon>
        <taxon>Gunneridae</taxon>
        <taxon>Pentapetalae</taxon>
        <taxon>rosids</taxon>
        <taxon>fabids</taxon>
        <taxon>Rosales</taxon>
        <taxon>Rhamnaceae</taxon>
        <taxon>Paliureae</taxon>
        <taxon>Ziziphus</taxon>
    </lineage>
</organism>
<sequence length="111" mass="12581">MEYNKLGGNWVVVKILWRIMEEERQTGSEEVSEHQNGNSGDIDIQSSGTDTKNTEVARRGATSDSSIICPGTDDRSFQRFTVDEAISMKFESVKAAEEFYQRYAHFMGFSI</sequence>
<evidence type="ECO:0008006" key="4">
    <source>
        <dbReference type="Google" id="ProtNLM"/>
    </source>
</evidence>
<evidence type="ECO:0000256" key="1">
    <source>
        <dbReference type="SAM" id="MobiDB-lite"/>
    </source>
</evidence>
<proteinExistence type="predicted"/>
<accession>A0A978VGY5</accession>